<evidence type="ECO:0000256" key="3">
    <source>
        <dbReference type="ARBA" id="ARBA00022448"/>
    </source>
</evidence>
<comment type="subcellular location">
    <subcellularLocation>
        <location evidence="1">Membrane</location>
        <topology evidence="1">Peripheral membrane protein</topology>
    </subcellularLocation>
    <subcellularLocation>
        <location evidence="10">Plastid</location>
        <location evidence="10">Chloroplast stroma</location>
    </subcellularLocation>
    <subcellularLocation>
        <location evidence="10">Plastid</location>
        <location evidence="10">Chloroplast thylakoid membrane</location>
        <topology evidence="10">Peripheral membrane protein</topology>
    </subcellularLocation>
    <text evidence="10">A minor fraction is associated with the chloroplast thylakoid membrane.</text>
</comment>
<dbReference type="InterPro" id="IPR000185">
    <property type="entry name" value="SecA"/>
</dbReference>
<evidence type="ECO:0000256" key="10">
    <source>
        <dbReference type="HAMAP-Rule" id="MF_01382"/>
    </source>
</evidence>
<dbReference type="GO" id="GO:0009570">
    <property type="term" value="C:chloroplast stroma"/>
    <property type="evidence" value="ECO:0007669"/>
    <property type="project" value="UniProtKB-SubCell"/>
</dbReference>
<dbReference type="GO" id="GO:0017038">
    <property type="term" value="P:protein import"/>
    <property type="evidence" value="ECO:0007669"/>
    <property type="project" value="InterPro"/>
</dbReference>
<dbReference type="PROSITE" id="PS51196">
    <property type="entry name" value="SECA_MOTOR_DEAD"/>
    <property type="match status" value="1"/>
</dbReference>
<evidence type="ECO:0000256" key="7">
    <source>
        <dbReference type="ARBA" id="ARBA00022967"/>
    </source>
</evidence>
<comment type="similarity">
    <text evidence="2 10">Belongs to the SecA family.</text>
</comment>
<evidence type="ECO:0000256" key="9">
    <source>
        <dbReference type="ARBA" id="ARBA00023136"/>
    </source>
</evidence>
<keyword evidence="5 10" id="KW-0067">ATP-binding</keyword>
<dbReference type="Pfam" id="PF21090">
    <property type="entry name" value="P-loop_SecA"/>
    <property type="match status" value="1"/>
</dbReference>
<evidence type="ECO:0000259" key="12">
    <source>
        <dbReference type="PROSITE" id="PS51196"/>
    </source>
</evidence>
<dbReference type="PANTHER" id="PTHR30612">
    <property type="entry name" value="SECA INNER MEMBRANE COMPONENT OF SEC PROTEIN SECRETION SYSTEM"/>
    <property type="match status" value="1"/>
</dbReference>
<dbReference type="GO" id="GO:0006605">
    <property type="term" value="P:protein targeting"/>
    <property type="evidence" value="ECO:0007669"/>
    <property type="project" value="UniProtKB-UniRule"/>
</dbReference>
<dbReference type="InterPro" id="IPR011130">
    <property type="entry name" value="SecA_preprotein_X-link_dom"/>
</dbReference>
<dbReference type="HAMAP" id="MF_01382">
    <property type="entry name" value="SecA"/>
    <property type="match status" value="1"/>
</dbReference>
<dbReference type="InterPro" id="IPR014018">
    <property type="entry name" value="SecA_motor_DEAD"/>
</dbReference>
<reference evidence="13" key="1">
    <citation type="journal article" date="2020" name="J. Phycol.">
        <title>The Organelle Genomes in the Photosynthetic Red Algal Parasite Pterocladiophila hemisphaerica (Florideophyceae, Rhodophyta) Have Elevated Substitution Rates and Extreme Gene Loss in the Plastid Genome.</title>
        <authorList>
            <person name="Preuss M."/>
            <person name="Verbruggen H."/>
            <person name="Zuccarello G.C."/>
        </authorList>
    </citation>
    <scope>NUCLEOTIDE SEQUENCE</scope>
</reference>
<feature type="binding site" evidence="10">
    <location>
        <position position="75"/>
    </location>
    <ligand>
        <name>ATP</name>
        <dbReference type="ChEBI" id="CHEBI:30616"/>
    </ligand>
</feature>
<comment type="function">
    <text evidence="10">Has a central role in coupling the hydrolysis of ATP to the transfer of proteins across the thylakoid membrane.</text>
</comment>
<keyword evidence="9 10" id="KW-0472">Membrane</keyword>
<feature type="binding site" evidence="10">
    <location>
        <begin position="93"/>
        <end position="97"/>
    </location>
    <ligand>
        <name>ATP</name>
        <dbReference type="ChEBI" id="CHEBI:30616"/>
    </ligand>
</feature>
<keyword evidence="6 10" id="KW-0653">Protein transport</keyword>
<protein>
    <recommendedName>
        <fullName evidence="10">Protein translocase subunit SecA</fullName>
        <ecNumber evidence="10">7.4.2.8</ecNumber>
    </recommendedName>
</protein>
<dbReference type="GO" id="GO:0008564">
    <property type="term" value="F:protein-exporting ATPase activity"/>
    <property type="evidence" value="ECO:0007669"/>
    <property type="project" value="UniProtKB-EC"/>
</dbReference>
<dbReference type="Gene3D" id="1.10.3060.10">
    <property type="entry name" value="Helical scaffold and wing domains of SecA"/>
    <property type="match status" value="1"/>
</dbReference>
<dbReference type="InterPro" id="IPR014001">
    <property type="entry name" value="Helicase_ATP-bd"/>
</dbReference>
<gene>
    <name evidence="10 13" type="primary">secA</name>
</gene>
<comment type="catalytic activity">
    <reaction evidence="10">
        <text>ATP + H2O + cellular proteinSide 1 = ADP + phosphate + cellular proteinSide 2.</text>
        <dbReference type="EC" id="7.4.2.8"/>
    </reaction>
</comment>
<evidence type="ECO:0000313" key="13">
    <source>
        <dbReference type="EMBL" id="QJH88395.1"/>
    </source>
</evidence>
<evidence type="ECO:0000256" key="1">
    <source>
        <dbReference type="ARBA" id="ARBA00004170"/>
    </source>
</evidence>
<dbReference type="SMART" id="SM00958">
    <property type="entry name" value="SecA_PP_bind"/>
    <property type="match status" value="1"/>
</dbReference>
<evidence type="ECO:0000259" key="11">
    <source>
        <dbReference type="PROSITE" id="PS51192"/>
    </source>
</evidence>
<evidence type="ECO:0000256" key="6">
    <source>
        <dbReference type="ARBA" id="ARBA00022927"/>
    </source>
</evidence>
<dbReference type="Gene3D" id="3.90.1440.10">
    <property type="entry name" value="SecA, preprotein cross-linking domain"/>
    <property type="match status" value="1"/>
</dbReference>
<dbReference type="PROSITE" id="PS51192">
    <property type="entry name" value="HELICASE_ATP_BIND_1"/>
    <property type="match status" value="1"/>
</dbReference>
<feature type="binding site" evidence="10">
    <location>
        <position position="481"/>
    </location>
    <ligand>
        <name>ATP</name>
        <dbReference type="ChEBI" id="CHEBI:30616"/>
    </ligand>
</feature>
<evidence type="ECO:0000256" key="2">
    <source>
        <dbReference type="ARBA" id="ARBA00007650"/>
    </source>
</evidence>
<keyword evidence="8 10" id="KW-0811">Translocation</keyword>
<keyword evidence="4 10" id="KW-0547">Nucleotide-binding</keyword>
<dbReference type="EMBL" id="MT117918">
    <property type="protein sequence ID" value="QJH88395.1"/>
    <property type="molecule type" value="Genomic_DNA"/>
</dbReference>
<dbReference type="Pfam" id="PF01043">
    <property type="entry name" value="SecA_PP_bind"/>
    <property type="match status" value="1"/>
</dbReference>
<dbReference type="PANTHER" id="PTHR30612:SF0">
    <property type="entry name" value="CHLOROPLAST PROTEIN-TRANSPORTING ATPASE"/>
    <property type="match status" value="1"/>
</dbReference>
<dbReference type="Pfam" id="PF07516">
    <property type="entry name" value="SecA_SW"/>
    <property type="match status" value="1"/>
</dbReference>
<dbReference type="InterPro" id="IPR036670">
    <property type="entry name" value="SecA_X-link_sf"/>
</dbReference>
<dbReference type="Pfam" id="PF07517">
    <property type="entry name" value="SecA_DEAD"/>
    <property type="match status" value="1"/>
</dbReference>
<dbReference type="SUPFAM" id="SSF81767">
    <property type="entry name" value="Pre-protein crosslinking domain of SecA"/>
    <property type="match status" value="1"/>
</dbReference>
<evidence type="ECO:0000256" key="4">
    <source>
        <dbReference type="ARBA" id="ARBA00022741"/>
    </source>
</evidence>
<dbReference type="PRINTS" id="PR00906">
    <property type="entry name" value="SECA"/>
</dbReference>
<dbReference type="InterPro" id="IPR011115">
    <property type="entry name" value="SecA_DEAD"/>
</dbReference>
<sequence>MLLYFKTPNNFFSKMKLIEKSIKIYSNQKLYKQTEYIQTKIKFNQSNLITALPFILAIIKEAINRALSINIFQSQIIAGLILYNGKIAEMKTGEGKTIAILIASYLNILENNYSHIITSNEYLSIRDSQLAAKVFKYLNVRVNVITENLLLQKKLYQYTANIVYLTNYQLGFDYLNNNLSLHFKNIFQQKFQSVIIDEIDLILIDQNRNPLILATTVYQSHFIYSKINQLVAYLNSKAHYTLKSKNKIILLKESGIKISEKFLKTKYLFKSFWIKYLLNALKAKEFLKKNQDYIIKNQKIYIIDKYLGRTVKNRQWKDGLHQAIEAKECIFNQNKNIVISSILYEQLFKKYYKISGITGTAKIDLIQTEYLNNLEVIAVPLYNKFKRLDFSSICFKNQIVKWNIVVNEAIFMYRIGRPTLIVTTKIELSEFIYELFINLKIPCQLLNAQYKNIRNEVQIVEQAGLEFSLTIATNVIGRGTDIIIKQKCNQSIKPILYNYIIDNLFNKNSTSYKSLHLQTCLKLNTYFKNKKCRIKMLKKISILSKQEKINYSRDTAQLESICQADLTRKKKIANTHIISKGGLYIIATNKNESKRIDHQLKGRTGRQGLFGSFRFLLSLEDQFLKQRTHLSIFNFLKQLNKSNNNRLFKNIIIQYFTEIQQNVELNIFNHNRIITKYESVISKQKTLIEQERFKILNANFVRDYILSCIIVTVQNILQLIESNYNQTNMLILTKFCKLFQINIVSYYNILLNKNSKEKKKKLENLLIYQAYMEYNYIEYSVEQLNNGLIRKLEQFILLKEFDNIWSQHFSFMESLQSSFINQNYKKQTITIEYQYEALNLFINTVIRIRQRITYLALHSYIK</sequence>
<keyword evidence="10" id="KW-0793">Thylakoid</keyword>
<keyword evidence="13" id="KW-0934">Plastid</keyword>
<dbReference type="SUPFAM" id="SSF52540">
    <property type="entry name" value="P-loop containing nucleoside triphosphate hydrolases"/>
    <property type="match status" value="2"/>
</dbReference>
<keyword evidence="7 10" id="KW-1278">Translocase</keyword>
<dbReference type="SUPFAM" id="SSF81886">
    <property type="entry name" value="Helical scaffold and wing domains of SecA"/>
    <property type="match status" value="1"/>
</dbReference>
<dbReference type="GO" id="GO:0065002">
    <property type="term" value="P:intracellular protein transmembrane transport"/>
    <property type="evidence" value="ECO:0007669"/>
    <property type="project" value="UniProtKB-UniRule"/>
</dbReference>
<feature type="domain" description="Helicase ATP-binding" evidence="11">
    <location>
        <begin position="77"/>
        <end position="235"/>
    </location>
</feature>
<evidence type="ECO:0000256" key="5">
    <source>
        <dbReference type="ARBA" id="ARBA00022840"/>
    </source>
</evidence>
<evidence type="ECO:0000256" key="8">
    <source>
        <dbReference type="ARBA" id="ARBA00023010"/>
    </source>
</evidence>
<dbReference type="GO" id="GO:0005524">
    <property type="term" value="F:ATP binding"/>
    <property type="evidence" value="ECO:0007669"/>
    <property type="project" value="UniProtKB-UniRule"/>
</dbReference>
<keyword evidence="13" id="KW-0150">Chloroplast</keyword>
<dbReference type="GO" id="GO:0009535">
    <property type="term" value="C:chloroplast thylakoid membrane"/>
    <property type="evidence" value="ECO:0007669"/>
    <property type="project" value="UniProtKB-SubCell"/>
</dbReference>
<dbReference type="EC" id="7.4.2.8" evidence="10"/>
<dbReference type="Gene3D" id="3.40.50.300">
    <property type="entry name" value="P-loop containing nucleotide triphosphate hydrolases"/>
    <property type="match status" value="2"/>
</dbReference>
<dbReference type="AlphaFoldDB" id="A0A6M3WWE9"/>
<name>A0A6M3WWE9_9FLOR</name>
<dbReference type="InterPro" id="IPR011116">
    <property type="entry name" value="SecA_Wing/Scaffold"/>
</dbReference>
<dbReference type="InterPro" id="IPR027417">
    <property type="entry name" value="P-loop_NTPase"/>
</dbReference>
<proteinExistence type="inferred from homology"/>
<keyword evidence="3 10" id="KW-0813">Transport</keyword>
<dbReference type="InterPro" id="IPR036266">
    <property type="entry name" value="SecA_Wing/Scaffold_sf"/>
</dbReference>
<accession>A0A6M3WWE9</accession>
<organism evidence="13">
    <name type="scientific">Pterocladiophila hemisphaerica</name>
    <dbReference type="NCBI Taxonomy" id="2712948"/>
    <lineage>
        <taxon>Eukaryota</taxon>
        <taxon>Rhodophyta</taxon>
        <taxon>Florideophyceae</taxon>
        <taxon>Rhodymeniophycidae</taxon>
        <taxon>Gracilariales</taxon>
        <taxon>Pterocladiophilaceae</taxon>
        <taxon>Pterocladiophila</taxon>
    </lineage>
</organism>
<dbReference type="InterPro" id="IPR044722">
    <property type="entry name" value="SecA_SF2_C"/>
</dbReference>
<geneLocation type="chloroplast" evidence="13"/>
<dbReference type="SMART" id="SM00957">
    <property type="entry name" value="SecA_DEAD"/>
    <property type="match status" value="1"/>
</dbReference>
<feature type="domain" description="SecA family profile" evidence="12">
    <location>
        <begin position="1"/>
        <end position="648"/>
    </location>
</feature>